<evidence type="ECO:0000313" key="3">
    <source>
        <dbReference type="EMBL" id="PWR08356.1"/>
    </source>
</evidence>
<evidence type="ECO:0000313" key="4">
    <source>
        <dbReference type="Proteomes" id="UP000245410"/>
    </source>
</evidence>
<accession>A0A317D3H9</accession>
<dbReference type="OrthoDB" id="3404570at2"/>
<keyword evidence="2" id="KW-0472">Membrane</keyword>
<keyword evidence="2" id="KW-1133">Transmembrane helix</keyword>
<feature type="transmembrane region" description="Helical" evidence="2">
    <location>
        <begin position="6"/>
        <end position="24"/>
    </location>
</feature>
<dbReference type="EMBL" id="QGKR01000201">
    <property type="protein sequence ID" value="PWR08356.1"/>
    <property type="molecule type" value="Genomic_DNA"/>
</dbReference>
<proteinExistence type="predicted"/>
<evidence type="ECO:0000256" key="1">
    <source>
        <dbReference type="SAM" id="MobiDB-lite"/>
    </source>
</evidence>
<sequence length="68" mass="7502">MTTVLVFLVASVVMMVGVVVFVGWRDRNRFSSDEDSTAARRASADQHRHEAERHSASGMSVSNHKPST</sequence>
<gene>
    <name evidence="3" type="ORF">DKT68_16070</name>
</gene>
<evidence type="ECO:0000256" key="2">
    <source>
        <dbReference type="SAM" id="Phobius"/>
    </source>
</evidence>
<name>A0A317D3H9_9ACTN</name>
<comment type="caution">
    <text evidence="3">The sequence shown here is derived from an EMBL/GenBank/DDBJ whole genome shotgun (WGS) entry which is preliminary data.</text>
</comment>
<organism evidence="3 4">
    <name type="scientific">Micromonospora acroterricola</name>
    <dbReference type="NCBI Taxonomy" id="2202421"/>
    <lineage>
        <taxon>Bacteria</taxon>
        <taxon>Bacillati</taxon>
        <taxon>Actinomycetota</taxon>
        <taxon>Actinomycetes</taxon>
        <taxon>Micromonosporales</taxon>
        <taxon>Micromonosporaceae</taxon>
        <taxon>Micromonospora</taxon>
    </lineage>
</organism>
<keyword evidence="2" id="KW-0812">Transmembrane</keyword>
<dbReference type="Proteomes" id="UP000245410">
    <property type="component" value="Unassembled WGS sequence"/>
</dbReference>
<feature type="compositionally biased region" description="Polar residues" evidence="1">
    <location>
        <begin position="57"/>
        <end position="68"/>
    </location>
</feature>
<feature type="region of interest" description="Disordered" evidence="1">
    <location>
        <begin position="30"/>
        <end position="68"/>
    </location>
</feature>
<dbReference type="AlphaFoldDB" id="A0A317D3H9"/>
<reference evidence="3 4" key="1">
    <citation type="submission" date="2018-05" db="EMBL/GenBank/DDBJ databases">
        <title>Micromonospora atacamensis sp. nov., a novel actinobacteria isolated from high altitude Atacama Desert soil.</title>
        <authorList>
            <person name="Carro L."/>
            <person name="Golinska P."/>
            <person name="Klenk H.-P."/>
            <person name="Goodfellow M."/>
        </authorList>
    </citation>
    <scope>NUCLEOTIDE SEQUENCE [LARGE SCALE GENOMIC DNA]</scope>
    <source>
        <strain evidence="3 4">5R2A7</strain>
    </source>
</reference>
<protein>
    <submittedName>
        <fullName evidence="3">Uncharacterized protein</fullName>
    </submittedName>
</protein>
<dbReference type="RefSeq" id="WP_109818221.1">
    <property type="nucleotide sequence ID" value="NZ_QGKR01000201.1"/>
</dbReference>
<feature type="compositionally biased region" description="Basic and acidic residues" evidence="1">
    <location>
        <begin position="42"/>
        <end position="55"/>
    </location>
</feature>
<keyword evidence="4" id="KW-1185">Reference proteome</keyword>